<organism evidence="1 2">
    <name type="scientific">Calocera viscosa (strain TUFC12733)</name>
    <dbReference type="NCBI Taxonomy" id="1330018"/>
    <lineage>
        <taxon>Eukaryota</taxon>
        <taxon>Fungi</taxon>
        <taxon>Dikarya</taxon>
        <taxon>Basidiomycota</taxon>
        <taxon>Agaricomycotina</taxon>
        <taxon>Dacrymycetes</taxon>
        <taxon>Dacrymycetales</taxon>
        <taxon>Dacrymycetaceae</taxon>
        <taxon>Calocera</taxon>
    </lineage>
</organism>
<evidence type="ECO:0000313" key="1">
    <source>
        <dbReference type="EMBL" id="KZP00477.1"/>
    </source>
</evidence>
<protein>
    <recommendedName>
        <fullName evidence="3">CENP-V/GFA domain-containing protein</fullName>
    </recommendedName>
</protein>
<proteinExistence type="predicted"/>
<dbReference type="SUPFAM" id="SSF51316">
    <property type="entry name" value="Mss4-like"/>
    <property type="match status" value="1"/>
</dbReference>
<reference evidence="1 2" key="1">
    <citation type="journal article" date="2016" name="Mol. Biol. Evol.">
        <title>Comparative Genomics of Early-Diverging Mushroom-Forming Fungi Provides Insights into the Origins of Lignocellulose Decay Capabilities.</title>
        <authorList>
            <person name="Nagy L.G."/>
            <person name="Riley R."/>
            <person name="Tritt A."/>
            <person name="Adam C."/>
            <person name="Daum C."/>
            <person name="Floudas D."/>
            <person name="Sun H."/>
            <person name="Yadav J.S."/>
            <person name="Pangilinan J."/>
            <person name="Larsson K.H."/>
            <person name="Matsuura K."/>
            <person name="Barry K."/>
            <person name="Labutti K."/>
            <person name="Kuo R."/>
            <person name="Ohm R.A."/>
            <person name="Bhattacharya S.S."/>
            <person name="Shirouzu T."/>
            <person name="Yoshinaga Y."/>
            <person name="Martin F.M."/>
            <person name="Grigoriev I.V."/>
            <person name="Hibbett D.S."/>
        </authorList>
    </citation>
    <scope>NUCLEOTIDE SEQUENCE [LARGE SCALE GENOMIC DNA]</scope>
    <source>
        <strain evidence="1 2">TUFC12733</strain>
    </source>
</reference>
<gene>
    <name evidence="1" type="ORF">CALVIDRAFT_276918</name>
</gene>
<evidence type="ECO:0000313" key="2">
    <source>
        <dbReference type="Proteomes" id="UP000076738"/>
    </source>
</evidence>
<keyword evidence="2" id="KW-1185">Reference proteome</keyword>
<dbReference type="AlphaFoldDB" id="A0A167R292"/>
<name>A0A167R292_CALVF</name>
<accession>A0A167R292</accession>
<dbReference type="STRING" id="1330018.A0A167R292"/>
<dbReference type="InterPro" id="IPR011057">
    <property type="entry name" value="Mss4-like_sf"/>
</dbReference>
<sequence>MSTLAIALIVGRMQADGSRRQEPPHPIQVVTHSIDWQNAEFGEEVMKISDPDNLEKSWIITNTTSGNPKTKAFCSRCGCTLWTVFKKDGKLHRNVRVGLIENGYARARSF</sequence>
<dbReference type="OrthoDB" id="9985472at2759"/>
<evidence type="ECO:0008006" key="3">
    <source>
        <dbReference type="Google" id="ProtNLM"/>
    </source>
</evidence>
<dbReference type="Proteomes" id="UP000076738">
    <property type="component" value="Unassembled WGS sequence"/>
</dbReference>
<dbReference type="EMBL" id="KV417269">
    <property type="protein sequence ID" value="KZP00477.1"/>
    <property type="molecule type" value="Genomic_DNA"/>
</dbReference>